<keyword evidence="2" id="KW-1185">Reference proteome</keyword>
<dbReference type="EMBL" id="CM044705">
    <property type="protein sequence ID" value="KAI5664560.1"/>
    <property type="molecule type" value="Genomic_DNA"/>
</dbReference>
<protein>
    <submittedName>
        <fullName evidence="1">Uncharacterized protein</fullName>
    </submittedName>
</protein>
<evidence type="ECO:0000313" key="2">
    <source>
        <dbReference type="Proteomes" id="UP001060085"/>
    </source>
</evidence>
<accession>A0ACC0AW28</accession>
<organism evidence="1 2">
    <name type="scientific">Catharanthus roseus</name>
    <name type="common">Madagascar periwinkle</name>
    <name type="synonym">Vinca rosea</name>
    <dbReference type="NCBI Taxonomy" id="4058"/>
    <lineage>
        <taxon>Eukaryota</taxon>
        <taxon>Viridiplantae</taxon>
        <taxon>Streptophyta</taxon>
        <taxon>Embryophyta</taxon>
        <taxon>Tracheophyta</taxon>
        <taxon>Spermatophyta</taxon>
        <taxon>Magnoliopsida</taxon>
        <taxon>eudicotyledons</taxon>
        <taxon>Gunneridae</taxon>
        <taxon>Pentapetalae</taxon>
        <taxon>asterids</taxon>
        <taxon>lamiids</taxon>
        <taxon>Gentianales</taxon>
        <taxon>Apocynaceae</taxon>
        <taxon>Rauvolfioideae</taxon>
        <taxon>Vinceae</taxon>
        <taxon>Catharanthinae</taxon>
        <taxon>Catharanthus</taxon>
    </lineage>
</organism>
<proteinExistence type="predicted"/>
<dbReference type="Proteomes" id="UP001060085">
    <property type="component" value="Linkage Group LG05"/>
</dbReference>
<evidence type="ECO:0000313" key="1">
    <source>
        <dbReference type="EMBL" id="KAI5664560.1"/>
    </source>
</evidence>
<comment type="caution">
    <text evidence="1">The sequence shown here is derived from an EMBL/GenBank/DDBJ whole genome shotgun (WGS) entry which is preliminary data.</text>
</comment>
<sequence length="219" mass="25038">MAFLNYFLNKDEYAKEEENDLEENERTKEMKHGDHFTCFNSPGTYLERRYFIESNSISCASPRVDDCDFNIANFDSCVLAAEDRKSMEKELGPTLEDISISLSLNLSSLCYEMILPLLSLTLLALCLELIGIFSNMLAPYINEGKEAYHEVQKPRRKPFKLLCYLWNSHGVATLVDKLSALFAYSLLSLEYLSNFPNTVPINASISNLARLLLLFERTD</sequence>
<reference evidence="2" key="1">
    <citation type="journal article" date="2023" name="Nat. Plants">
        <title>Single-cell RNA sequencing provides a high-resolution roadmap for understanding the multicellular compartmentation of specialized metabolism.</title>
        <authorList>
            <person name="Sun S."/>
            <person name="Shen X."/>
            <person name="Li Y."/>
            <person name="Li Y."/>
            <person name="Wang S."/>
            <person name="Li R."/>
            <person name="Zhang H."/>
            <person name="Shen G."/>
            <person name="Guo B."/>
            <person name="Wei J."/>
            <person name="Xu J."/>
            <person name="St-Pierre B."/>
            <person name="Chen S."/>
            <person name="Sun C."/>
        </authorList>
    </citation>
    <scope>NUCLEOTIDE SEQUENCE [LARGE SCALE GENOMIC DNA]</scope>
</reference>
<gene>
    <name evidence="1" type="ORF">M9H77_23883</name>
</gene>
<name>A0ACC0AW28_CATRO</name>